<dbReference type="PROSITE" id="PS50042">
    <property type="entry name" value="CNMP_BINDING_3"/>
    <property type="match status" value="1"/>
</dbReference>
<dbReference type="Pfam" id="PF00027">
    <property type="entry name" value="cNMP_binding"/>
    <property type="match status" value="1"/>
</dbReference>
<dbReference type="Pfam" id="PF00924">
    <property type="entry name" value="MS_channel_2nd"/>
    <property type="match status" value="1"/>
</dbReference>
<evidence type="ECO:0000256" key="2">
    <source>
        <dbReference type="ARBA" id="ARBA00022475"/>
    </source>
</evidence>
<proteinExistence type="inferred from homology"/>
<dbReference type="CDD" id="cd00038">
    <property type="entry name" value="CAP_ED"/>
    <property type="match status" value="1"/>
</dbReference>
<name>A0ABU0BVT5_9HYPH</name>
<dbReference type="SUPFAM" id="SSF50182">
    <property type="entry name" value="Sm-like ribonucleoproteins"/>
    <property type="match status" value="1"/>
</dbReference>
<dbReference type="Gene3D" id="1.10.287.1260">
    <property type="match status" value="1"/>
</dbReference>
<dbReference type="PANTHER" id="PTHR30221">
    <property type="entry name" value="SMALL-CONDUCTANCE MECHANOSENSITIVE CHANNEL"/>
    <property type="match status" value="1"/>
</dbReference>
<comment type="subunit">
    <text evidence="6">Homoheptamer.</text>
</comment>
<keyword evidence="6" id="KW-0997">Cell inner membrane</keyword>
<gene>
    <name evidence="8" type="ORF">QO002_004264</name>
</gene>
<dbReference type="InterPro" id="IPR023408">
    <property type="entry name" value="MscS_beta-dom_sf"/>
</dbReference>
<reference evidence="8 9" key="1">
    <citation type="submission" date="2023-07" db="EMBL/GenBank/DDBJ databases">
        <title>Genomic Encyclopedia of Type Strains, Phase IV (KMG-IV): sequencing the most valuable type-strain genomes for metagenomic binning, comparative biology and taxonomic classification.</title>
        <authorList>
            <person name="Goeker M."/>
        </authorList>
    </citation>
    <scope>NUCLEOTIDE SEQUENCE [LARGE SCALE GENOMIC DNA]</scope>
    <source>
        <strain evidence="8 9">DSM 1112</strain>
    </source>
</reference>
<dbReference type="SMART" id="SM00100">
    <property type="entry name" value="cNMP"/>
    <property type="match status" value="1"/>
</dbReference>
<keyword evidence="4 6" id="KW-1133">Transmembrane helix</keyword>
<dbReference type="RefSeq" id="WP_307233636.1">
    <property type="nucleotide sequence ID" value="NZ_JAUSVF010000002.1"/>
</dbReference>
<evidence type="ECO:0000259" key="7">
    <source>
        <dbReference type="PROSITE" id="PS50042"/>
    </source>
</evidence>
<dbReference type="InterPro" id="IPR010920">
    <property type="entry name" value="LSM_dom_sf"/>
</dbReference>
<dbReference type="PIRSF" id="PIRSF026673">
    <property type="entry name" value="UCP026673_ion_chan"/>
    <property type="match status" value="1"/>
</dbReference>
<accession>A0ABU0BVT5</accession>
<evidence type="ECO:0000256" key="5">
    <source>
        <dbReference type="ARBA" id="ARBA00023136"/>
    </source>
</evidence>
<dbReference type="InterPro" id="IPR006685">
    <property type="entry name" value="MscS_channel_2nd"/>
</dbReference>
<keyword evidence="9" id="KW-1185">Reference proteome</keyword>
<dbReference type="Gene3D" id="2.60.120.10">
    <property type="entry name" value="Jelly Rolls"/>
    <property type="match status" value="1"/>
</dbReference>
<feature type="transmembrane region" description="Helical" evidence="6">
    <location>
        <begin position="107"/>
        <end position="124"/>
    </location>
</feature>
<dbReference type="InterPro" id="IPR016846">
    <property type="entry name" value="cNMP-bd_ion_channel"/>
</dbReference>
<feature type="transmembrane region" description="Helical" evidence="6">
    <location>
        <begin position="39"/>
        <end position="57"/>
    </location>
</feature>
<organism evidence="8 9">
    <name type="scientific">Pararhizobium capsulatum DSM 1112</name>
    <dbReference type="NCBI Taxonomy" id="1121113"/>
    <lineage>
        <taxon>Bacteria</taxon>
        <taxon>Pseudomonadati</taxon>
        <taxon>Pseudomonadota</taxon>
        <taxon>Alphaproteobacteria</taxon>
        <taxon>Hyphomicrobiales</taxon>
        <taxon>Rhizobiaceae</taxon>
        <taxon>Rhizobium/Agrobacterium group</taxon>
        <taxon>Pararhizobium</taxon>
    </lineage>
</organism>
<feature type="domain" description="Cyclic nucleotide-binding" evidence="7">
    <location>
        <begin position="335"/>
        <end position="437"/>
    </location>
</feature>
<keyword evidence="3 6" id="KW-0812">Transmembrane</keyword>
<dbReference type="Proteomes" id="UP001230207">
    <property type="component" value="Unassembled WGS sequence"/>
</dbReference>
<protein>
    <recommendedName>
        <fullName evidence="6">Small-conductance mechanosensitive channel</fullName>
    </recommendedName>
</protein>
<dbReference type="Gene3D" id="2.30.30.60">
    <property type="match status" value="1"/>
</dbReference>
<evidence type="ECO:0000256" key="1">
    <source>
        <dbReference type="ARBA" id="ARBA00004651"/>
    </source>
</evidence>
<comment type="subcellular location">
    <subcellularLocation>
        <location evidence="6">Cell inner membrane</location>
        <topology evidence="6">Multi-pass membrane protein</topology>
    </subcellularLocation>
    <subcellularLocation>
        <location evidence="1">Cell membrane</location>
        <topology evidence="1">Multi-pass membrane protein</topology>
    </subcellularLocation>
</comment>
<evidence type="ECO:0000313" key="8">
    <source>
        <dbReference type="EMBL" id="MDQ0322058.1"/>
    </source>
</evidence>
<dbReference type="InterPro" id="IPR000595">
    <property type="entry name" value="cNMP-bd_dom"/>
</dbReference>
<feature type="transmembrane region" description="Helical" evidence="6">
    <location>
        <begin position="6"/>
        <end position="27"/>
    </location>
</feature>
<dbReference type="SUPFAM" id="SSF51206">
    <property type="entry name" value="cAMP-binding domain-like"/>
    <property type="match status" value="1"/>
</dbReference>
<keyword evidence="6" id="KW-0406">Ion transport</keyword>
<comment type="caution">
    <text evidence="8">The sequence shown here is derived from an EMBL/GenBank/DDBJ whole genome shotgun (WGS) entry which is preliminary data.</text>
</comment>
<keyword evidence="5 6" id="KW-0472">Membrane</keyword>
<dbReference type="InterPro" id="IPR045275">
    <property type="entry name" value="MscS_archaea/bacteria_type"/>
</dbReference>
<feature type="transmembrane region" description="Helical" evidence="6">
    <location>
        <begin position="77"/>
        <end position="95"/>
    </location>
</feature>
<keyword evidence="6" id="KW-0407">Ion channel</keyword>
<dbReference type="EMBL" id="JAUSVF010000002">
    <property type="protein sequence ID" value="MDQ0322058.1"/>
    <property type="molecule type" value="Genomic_DNA"/>
</dbReference>
<keyword evidence="6" id="KW-0813">Transport</keyword>
<evidence type="ECO:0000256" key="3">
    <source>
        <dbReference type="ARBA" id="ARBA00022692"/>
    </source>
</evidence>
<comment type="function">
    <text evidence="6">Mechanosensitive channel that participates in the regulation of osmotic pressure changes within the cell, opening in response to stretch forces in the membrane lipid bilayer, without the need for other proteins. Contributes to normal resistance to hypoosmotic shock. Forms an ion channel of 1.0 nanosiemens conductance with a slight preference for anions.</text>
</comment>
<sequence>MSMTTEAALIGATLLLFSTAIIPLLISRWALWARAAWRVAAFVVLTFFVQKALGSPFAPQFDLQQPGVQAWQQAVEFGWWVVTAQCAIGLTRLFVVFETKPRETRIVSDLLAAVIYLVALFAIIDLVFSVPIGGLLATSGVIAIVLGLALQSSLSDVFSGIAVGIERPYGVGDLILVEGGIEGRVIQVNWRSTHIATLNRDVAIVPNNVMAKARLVNHSMPTTIRGVSITVRLAANERPDRCMSVLTAAVKTCMLLAEKPIPSVARSELHGDGVAYDISFSIPSIEAFVDARTELLGHVQNHLRHAGISLAVAGVQSVTGLDVPTSAVLLQESDWFGILASEDRDVLAEHLEEVWYAAGDTLIKQGDDPHALFIIASGTVEITDIGAGTDKVIYRLGPGGSLGAIGMITGTPYAATATALTPLTSYRLDRKAVSAAIAAKPELVKSLEILARRGLEMRRTDVVAHQSDHLDEPEMFLSKLRNFLRKMAERPHS</sequence>
<evidence type="ECO:0000313" key="9">
    <source>
        <dbReference type="Proteomes" id="UP001230207"/>
    </source>
</evidence>
<dbReference type="PANTHER" id="PTHR30221:SF1">
    <property type="entry name" value="SMALL-CONDUCTANCE MECHANOSENSITIVE CHANNEL"/>
    <property type="match status" value="1"/>
</dbReference>
<dbReference type="SUPFAM" id="SSF82689">
    <property type="entry name" value="Mechanosensitive channel protein MscS (YggB), C-terminal domain"/>
    <property type="match status" value="1"/>
</dbReference>
<keyword evidence="2" id="KW-1003">Cell membrane</keyword>
<comment type="similarity">
    <text evidence="6">Belongs to the MscS (TC 1.A.23) family.</text>
</comment>
<dbReference type="InterPro" id="IPR011066">
    <property type="entry name" value="MscS_channel_C_sf"/>
</dbReference>
<dbReference type="InterPro" id="IPR018490">
    <property type="entry name" value="cNMP-bd_dom_sf"/>
</dbReference>
<dbReference type="InterPro" id="IPR014710">
    <property type="entry name" value="RmlC-like_jellyroll"/>
</dbReference>
<evidence type="ECO:0000256" key="6">
    <source>
        <dbReference type="RuleBase" id="RU369025"/>
    </source>
</evidence>
<evidence type="ECO:0000256" key="4">
    <source>
        <dbReference type="ARBA" id="ARBA00022989"/>
    </source>
</evidence>